<dbReference type="AlphaFoldDB" id="A0A238XFK5"/>
<name>A0A238XFK5_9ACTN</name>
<dbReference type="EMBL" id="FZNP01000004">
    <property type="protein sequence ID" value="SNR57796.1"/>
    <property type="molecule type" value="Genomic_DNA"/>
</dbReference>
<protein>
    <submittedName>
        <fullName evidence="1">Pput_2613-like deaminase</fullName>
    </submittedName>
</protein>
<dbReference type="RefSeq" id="WP_179278832.1">
    <property type="nucleotide sequence ID" value="NZ_FZNP01000004.1"/>
</dbReference>
<gene>
    <name evidence="1" type="ORF">SAMN06265355_104312</name>
</gene>
<evidence type="ECO:0000313" key="1">
    <source>
        <dbReference type="EMBL" id="SNR57796.1"/>
    </source>
</evidence>
<dbReference type="Proteomes" id="UP000198420">
    <property type="component" value="Unassembled WGS sequence"/>
</dbReference>
<keyword evidence="2" id="KW-1185">Reference proteome</keyword>
<evidence type="ECO:0000313" key="2">
    <source>
        <dbReference type="Proteomes" id="UP000198420"/>
    </source>
</evidence>
<sequence>MEAEGLHNLRVLILDEKGKILRTKTFKSGFHDLTSKQIEQGFPKAMQAAHTEPKAYRHFRSYVRPGYSVVMIGDYAACNVCKGTMNKWYRESGGRITIVYNAPGEAVWQSNGGRTWLRYLRSSRR</sequence>
<dbReference type="InterPro" id="IPR027472">
    <property type="entry name" value="Pput2613-NH3ase"/>
</dbReference>
<accession>A0A238XFK5</accession>
<reference evidence="2" key="1">
    <citation type="submission" date="2017-06" db="EMBL/GenBank/DDBJ databases">
        <authorList>
            <person name="Varghese N."/>
            <person name="Submissions S."/>
        </authorList>
    </citation>
    <scope>NUCLEOTIDE SEQUENCE [LARGE SCALE GENOMIC DNA]</scope>
    <source>
        <strain evidence="2">DSM 44485</strain>
    </source>
</reference>
<dbReference type="Pfam" id="PF14427">
    <property type="entry name" value="Pput2613-deam"/>
    <property type="match status" value="1"/>
</dbReference>
<proteinExistence type="predicted"/>
<organism evidence="1 2">
    <name type="scientific">Actinomadura mexicana</name>
    <dbReference type="NCBI Taxonomy" id="134959"/>
    <lineage>
        <taxon>Bacteria</taxon>
        <taxon>Bacillati</taxon>
        <taxon>Actinomycetota</taxon>
        <taxon>Actinomycetes</taxon>
        <taxon>Streptosporangiales</taxon>
        <taxon>Thermomonosporaceae</taxon>
        <taxon>Actinomadura</taxon>
    </lineage>
</organism>